<dbReference type="Proteomes" id="UP000247480">
    <property type="component" value="Unassembled WGS sequence"/>
</dbReference>
<sequence>MKGHSEGITINNIKVVQFSLFLKISFFYWKVVVIEGRKCKLHKLIFHDVQVWRRKNISAVRIFNWANNTLFGGVEGWAWQAIGAARRFIFGAYNHVLVVRD</sequence>
<proteinExistence type="predicted"/>
<dbReference type="EMBL" id="BGKA01000088">
    <property type="protein sequence ID" value="GBH16711.1"/>
    <property type="molecule type" value="Genomic_DNA"/>
</dbReference>
<organism evidence="1 3">
    <name type="scientific">Pseudomonas syringae pv. actinidiae</name>
    <dbReference type="NCBI Taxonomy" id="103796"/>
    <lineage>
        <taxon>Bacteria</taxon>
        <taxon>Pseudomonadati</taxon>
        <taxon>Pseudomonadota</taxon>
        <taxon>Gammaproteobacteria</taxon>
        <taxon>Pseudomonadales</taxon>
        <taxon>Pseudomonadaceae</taxon>
        <taxon>Pseudomonas</taxon>
        <taxon>Pseudomonas syringae</taxon>
    </lineage>
</organism>
<evidence type="ECO:0000313" key="4">
    <source>
        <dbReference type="Proteomes" id="UP000248291"/>
    </source>
</evidence>
<dbReference type="EMBL" id="BGJZ01000236">
    <property type="protein sequence ID" value="GBH11334.1"/>
    <property type="molecule type" value="Genomic_DNA"/>
</dbReference>
<evidence type="ECO:0000313" key="1">
    <source>
        <dbReference type="EMBL" id="GBH11334.1"/>
    </source>
</evidence>
<evidence type="ECO:0000313" key="2">
    <source>
        <dbReference type="EMBL" id="GBH16711.1"/>
    </source>
</evidence>
<dbReference type="Proteomes" id="UP000248291">
    <property type="component" value="Unassembled WGS sequence"/>
</dbReference>
<accession>A0A2V0QEF2</accession>
<name>A0A2V0QEF2_PSESF</name>
<gene>
    <name evidence="1" type="ORF">KPSA1_04774</name>
    <name evidence="2" type="ORF">KPSA3_02666</name>
</gene>
<protein>
    <submittedName>
        <fullName evidence="1">Periplasmic component</fullName>
    </submittedName>
</protein>
<reference evidence="2 4" key="2">
    <citation type="submission" date="2018-04" db="EMBL/GenBank/DDBJ databases">
        <title>Draft genome sequence of Pseudomonas syringae pv. actinidiae biovar 3 strains isolated from kiwifruit in Kagawa prefecture.</title>
        <authorList>
            <person name="Tabuchi M."/>
            <person name="Saito M."/>
            <person name="Fujiwara S."/>
            <person name="Sasa N."/>
            <person name="Akimitsu K."/>
            <person name="Gomi K."/>
            <person name="Konishi-Sugita S."/>
            <person name="Hamano K."/>
            <person name="Kataoka I."/>
        </authorList>
    </citation>
    <scope>NUCLEOTIDE SEQUENCE [LARGE SCALE GENOMIC DNA]</scope>
    <source>
        <strain evidence="2 4">MAFF212211</strain>
    </source>
</reference>
<comment type="caution">
    <text evidence="1">The sequence shown here is derived from an EMBL/GenBank/DDBJ whole genome shotgun (WGS) entry which is preliminary data.</text>
</comment>
<reference evidence="1 3" key="1">
    <citation type="submission" date="2018-04" db="EMBL/GenBank/DDBJ databases">
        <title>Draft genome sequence of Pseudomonas syringae pv. actinidiae biovar 1 strains isolated from kiwifruit in Kagawa prefecture.</title>
        <authorList>
            <person name="Tabuchi M."/>
            <person name="Saito M."/>
            <person name="Fujiwara S."/>
            <person name="Sasa N."/>
            <person name="Akimitsu K."/>
            <person name="Gomi K."/>
            <person name="Konishi-Sugita S."/>
            <person name="Hamano K."/>
            <person name="Kataoka I."/>
        </authorList>
    </citation>
    <scope>NUCLEOTIDE SEQUENCE [LARGE SCALE GENOMIC DNA]</scope>
    <source>
        <strain evidence="1 3">MAFF212206</strain>
    </source>
</reference>
<evidence type="ECO:0000313" key="3">
    <source>
        <dbReference type="Proteomes" id="UP000247480"/>
    </source>
</evidence>
<dbReference type="AlphaFoldDB" id="A0A2V0QEF2"/>